<evidence type="ECO:0000313" key="8">
    <source>
        <dbReference type="Proteomes" id="UP000029864"/>
    </source>
</evidence>
<dbReference type="PROSITE" id="PS50932">
    <property type="entry name" value="HTH_LACI_2"/>
    <property type="match status" value="1"/>
</dbReference>
<dbReference type="Gene3D" id="1.10.260.40">
    <property type="entry name" value="lambda repressor-like DNA-binding domains"/>
    <property type="match status" value="1"/>
</dbReference>
<dbReference type="SUPFAM" id="SSF47413">
    <property type="entry name" value="lambda repressor-like DNA-binding domains"/>
    <property type="match status" value="1"/>
</dbReference>
<keyword evidence="1" id="KW-0678">Repressor</keyword>
<dbReference type="eggNOG" id="COG1609">
    <property type="taxonomic scope" value="Bacteria"/>
</dbReference>
<feature type="domain" description="HTH lacI-type" evidence="5">
    <location>
        <begin position="17"/>
        <end position="71"/>
    </location>
</feature>
<keyword evidence="3" id="KW-0238">DNA-binding</keyword>
<evidence type="ECO:0000256" key="4">
    <source>
        <dbReference type="ARBA" id="ARBA00023163"/>
    </source>
</evidence>
<reference evidence="7 9" key="2">
    <citation type="submission" date="2020-08" db="EMBL/GenBank/DDBJ databases">
        <title>Sequencing the genomes of 1000 actinobacteria strains.</title>
        <authorList>
            <person name="Klenk H.-P."/>
        </authorList>
    </citation>
    <scope>NUCLEOTIDE SEQUENCE [LARGE SCALE GENOMIC DNA]</scope>
    <source>
        <strain evidence="7 9">DSM 21065</strain>
    </source>
</reference>
<dbReference type="OrthoDB" id="37081at2"/>
<gene>
    <name evidence="7" type="ORF">BJ997_003312</name>
    <name evidence="6" type="ORF">GY21_05375</name>
</gene>
<dbReference type="SUPFAM" id="SSF53822">
    <property type="entry name" value="Periplasmic binding protein-like I"/>
    <property type="match status" value="1"/>
</dbReference>
<dbReference type="InterPro" id="IPR000843">
    <property type="entry name" value="HTH_LacI"/>
</dbReference>
<dbReference type="SMART" id="SM00354">
    <property type="entry name" value="HTH_LACI"/>
    <property type="match status" value="1"/>
</dbReference>
<evidence type="ECO:0000313" key="7">
    <source>
        <dbReference type="EMBL" id="MBB5642764.1"/>
    </source>
</evidence>
<keyword evidence="4" id="KW-0804">Transcription</keyword>
<dbReference type="EMBL" id="JPXF01000015">
    <property type="protein sequence ID" value="KGJ79333.1"/>
    <property type="molecule type" value="Genomic_DNA"/>
</dbReference>
<dbReference type="PROSITE" id="PS00356">
    <property type="entry name" value="HTH_LACI_1"/>
    <property type="match status" value="1"/>
</dbReference>
<keyword evidence="8" id="KW-1185">Reference proteome</keyword>
<name>A0A099JPF7_9MICO</name>
<dbReference type="Pfam" id="PF13377">
    <property type="entry name" value="Peripla_BP_3"/>
    <property type="match status" value="1"/>
</dbReference>
<proteinExistence type="predicted"/>
<dbReference type="Pfam" id="PF00356">
    <property type="entry name" value="LacI"/>
    <property type="match status" value="1"/>
</dbReference>
<evidence type="ECO:0000313" key="6">
    <source>
        <dbReference type="EMBL" id="KGJ79333.1"/>
    </source>
</evidence>
<keyword evidence="2" id="KW-0805">Transcription regulation</keyword>
<evidence type="ECO:0000259" key="5">
    <source>
        <dbReference type="PROSITE" id="PS50932"/>
    </source>
</evidence>
<dbReference type="EMBL" id="JACHBQ010000001">
    <property type="protein sequence ID" value="MBB5642764.1"/>
    <property type="molecule type" value="Genomic_DNA"/>
</dbReference>
<dbReference type="CDD" id="cd01392">
    <property type="entry name" value="HTH_LacI"/>
    <property type="match status" value="1"/>
</dbReference>
<dbReference type="InterPro" id="IPR046335">
    <property type="entry name" value="LacI/GalR-like_sensor"/>
</dbReference>
<dbReference type="RefSeq" id="WP_035835651.1">
    <property type="nucleotide sequence ID" value="NZ_JACHBQ010000001.1"/>
</dbReference>
<dbReference type="Proteomes" id="UP000561726">
    <property type="component" value="Unassembled WGS sequence"/>
</dbReference>
<dbReference type="GO" id="GO:0000976">
    <property type="term" value="F:transcription cis-regulatory region binding"/>
    <property type="evidence" value="ECO:0007669"/>
    <property type="project" value="TreeGrafter"/>
</dbReference>
<dbReference type="CDD" id="cd06267">
    <property type="entry name" value="PBP1_LacI_sugar_binding-like"/>
    <property type="match status" value="1"/>
</dbReference>
<dbReference type="Proteomes" id="UP000029864">
    <property type="component" value="Unassembled WGS sequence"/>
</dbReference>
<dbReference type="InterPro" id="IPR010982">
    <property type="entry name" value="Lambda_DNA-bd_dom_sf"/>
</dbReference>
<comment type="caution">
    <text evidence="6">The sequence shown here is derived from an EMBL/GenBank/DDBJ whole genome shotgun (WGS) entry which is preliminary data.</text>
</comment>
<dbReference type="AlphaFoldDB" id="A0A099JPF7"/>
<dbReference type="GO" id="GO:0003700">
    <property type="term" value="F:DNA-binding transcription factor activity"/>
    <property type="evidence" value="ECO:0007669"/>
    <property type="project" value="TreeGrafter"/>
</dbReference>
<dbReference type="PANTHER" id="PTHR30146:SF148">
    <property type="entry name" value="HTH-TYPE TRANSCRIPTIONAL REPRESSOR PURR-RELATED"/>
    <property type="match status" value="1"/>
</dbReference>
<accession>A0A099JPF7</accession>
<organism evidence="6 8">
    <name type="scientific">Cryobacterium roopkundense</name>
    <dbReference type="NCBI Taxonomy" id="1001240"/>
    <lineage>
        <taxon>Bacteria</taxon>
        <taxon>Bacillati</taxon>
        <taxon>Actinomycetota</taxon>
        <taxon>Actinomycetes</taxon>
        <taxon>Micrococcales</taxon>
        <taxon>Microbacteriaceae</taxon>
        <taxon>Cryobacterium</taxon>
    </lineage>
</organism>
<evidence type="ECO:0000313" key="9">
    <source>
        <dbReference type="Proteomes" id="UP000561726"/>
    </source>
</evidence>
<dbReference type="PANTHER" id="PTHR30146">
    <property type="entry name" value="LACI-RELATED TRANSCRIPTIONAL REPRESSOR"/>
    <property type="match status" value="1"/>
</dbReference>
<protein>
    <submittedName>
        <fullName evidence="7">LacI family transcriptional regulator</fullName>
    </submittedName>
</protein>
<evidence type="ECO:0000256" key="2">
    <source>
        <dbReference type="ARBA" id="ARBA00023015"/>
    </source>
</evidence>
<dbReference type="InterPro" id="IPR028082">
    <property type="entry name" value="Peripla_BP_I"/>
</dbReference>
<dbReference type="STRING" id="1001240.GY21_05375"/>
<reference evidence="6 8" key="1">
    <citation type="submission" date="2014-08" db="EMBL/GenBank/DDBJ databases">
        <authorList>
            <person name="Sisinthy S."/>
        </authorList>
    </citation>
    <scope>NUCLEOTIDE SEQUENCE [LARGE SCALE GENOMIC DNA]</scope>
    <source>
        <strain evidence="6 8">RuG17</strain>
    </source>
</reference>
<sequence length="362" mass="37860">MKQSGNDALLPTLEAPATINDVAQLAAVSRATASRVLGDYGTVKAETRTIVLAAAARLGYVPNVIARSMRAGKTLTLGLVIAEIGLSVFDTAMRVVIDSARAYGYQVLVSNTNEELQAERTAIRVMLEKQVDGLIVVSSSVTDLDFLNPRNLQGRPIVLLDRTLAPLGLSSVTGANRQGAVDAVAHFIANGHTKIGLVVFTANVEGETAHQPLGLISSIHDRIEGYYSAMAAAGLPVNPDWVRFTGDADVSAYSAVGSILDAEDAPTALLASNGNMSLAVLKVAKARGLLIGRALSLVGFDDAPWASIITPSITVVNVPIEEMARVAVENLIGQISAATDAGSAELPMNLVLRESVADLRTA</sequence>
<evidence type="ECO:0000256" key="3">
    <source>
        <dbReference type="ARBA" id="ARBA00023125"/>
    </source>
</evidence>
<dbReference type="Gene3D" id="3.40.50.2300">
    <property type="match status" value="2"/>
</dbReference>
<evidence type="ECO:0000256" key="1">
    <source>
        <dbReference type="ARBA" id="ARBA00022491"/>
    </source>
</evidence>